<dbReference type="RefSeq" id="WP_170055407.1">
    <property type="nucleotide sequence ID" value="NZ_JABBKX010000007.1"/>
</dbReference>
<evidence type="ECO:0000259" key="1">
    <source>
        <dbReference type="Pfam" id="PF10090"/>
    </source>
</evidence>
<dbReference type="Pfam" id="PF10090">
    <property type="entry name" value="HPTransfase"/>
    <property type="match status" value="1"/>
</dbReference>
<name>A0A848EIF1_9PROT</name>
<evidence type="ECO:0000313" key="3">
    <source>
        <dbReference type="Proteomes" id="UP000548582"/>
    </source>
</evidence>
<dbReference type="InterPro" id="IPR018762">
    <property type="entry name" value="ChpT_C"/>
</dbReference>
<reference evidence="2 3" key="1">
    <citation type="submission" date="2020-03" db="EMBL/GenBank/DDBJ databases">
        <authorList>
            <person name="Sun Q."/>
        </authorList>
    </citation>
    <scope>NUCLEOTIDE SEQUENCE [LARGE SCALE GENOMIC DNA]</scope>
    <source>
        <strain evidence="2 3">JC162</strain>
    </source>
</reference>
<comment type="caution">
    <text evidence="2">The sequence shown here is derived from an EMBL/GenBank/DDBJ whole genome shotgun (WGS) entry which is preliminary data.</text>
</comment>
<dbReference type="EMBL" id="JABBKX010000007">
    <property type="protein sequence ID" value="NMJ43187.1"/>
    <property type="molecule type" value="Genomic_DNA"/>
</dbReference>
<dbReference type="Gene3D" id="1.10.287.130">
    <property type="match status" value="1"/>
</dbReference>
<protein>
    <recommendedName>
        <fullName evidence="1">Histidine phosphotransferase ChpT C-terminal domain-containing protein</fullName>
    </recommendedName>
</protein>
<sequence>MPADEPTFEPHLARLVGLRLCHDLGGVAGTVGNALEMMDTAGDEAAALALEAATVLRKRLLLWRALLGGQGEATLGTLLGLVEGQLAGGRATADAKGLDPAHQVPEPMVPVLLTALVLGGEALPRGGAVRLAGDPGREMFVLPDGPRAAWPVPLLQVVAGRRLAAEPTGRDVLPLWLASVAAAAGVQLGLAMPAGMAAGPLMLTLPG</sequence>
<feature type="domain" description="Histidine phosphotransferase ChpT C-terminal" evidence="1">
    <location>
        <begin position="77"/>
        <end position="191"/>
    </location>
</feature>
<accession>A0A848EIF1</accession>
<proteinExistence type="predicted"/>
<dbReference type="InterPro" id="IPR036890">
    <property type="entry name" value="HATPase_C_sf"/>
</dbReference>
<dbReference type="Proteomes" id="UP000548582">
    <property type="component" value="Unassembled WGS sequence"/>
</dbReference>
<gene>
    <name evidence="2" type="ORF">GWK16_18210</name>
</gene>
<organism evidence="2 3">
    <name type="scientific">Neoroseomonas marina</name>
    <dbReference type="NCBI Taxonomy" id="1232220"/>
    <lineage>
        <taxon>Bacteria</taxon>
        <taxon>Pseudomonadati</taxon>
        <taxon>Pseudomonadota</taxon>
        <taxon>Alphaproteobacteria</taxon>
        <taxon>Acetobacterales</taxon>
        <taxon>Acetobacteraceae</taxon>
        <taxon>Neoroseomonas</taxon>
    </lineage>
</organism>
<dbReference type="Gene3D" id="3.30.565.10">
    <property type="entry name" value="Histidine kinase-like ATPase, C-terminal domain"/>
    <property type="match status" value="1"/>
</dbReference>
<dbReference type="AlphaFoldDB" id="A0A848EIF1"/>
<keyword evidence="3" id="KW-1185">Reference proteome</keyword>
<evidence type="ECO:0000313" key="2">
    <source>
        <dbReference type="EMBL" id="NMJ43187.1"/>
    </source>
</evidence>